<dbReference type="InParanoid" id="K0KM22"/>
<comment type="caution">
    <text evidence="1">The sequence shown here is derived from an EMBL/GenBank/DDBJ whole genome shotgun (WGS) entry which is preliminary data.</text>
</comment>
<gene>
    <name evidence="1" type="ORF">BN7_5867</name>
</gene>
<dbReference type="EMBL" id="CAIF01000236">
    <property type="protein sequence ID" value="CCH46275.1"/>
    <property type="molecule type" value="Genomic_DNA"/>
</dbReference>
<sequence length="115" mass="13559">MLTCSLLSLSFPQITKYTKISLKSESDILMRETTPFIELYACRFDMRRVTTYQHLPVLIKIKIYQVHGLIDYNCGTIRNSRIQLKILDIDEENYDNESTTTYIQLYNPEDLQLVN</sequence>
<keyword evidence="2" id="KW-1185">Reference proteome</keyword>
<protein>
    <submittedName>
        <fullName evidence="1">Uncharacterized protein</fullName>
    </submittedName>
</protein>
<proteinExistence type="predicted"/>
<reference evidence="1 2" key="1">
    <citation type="journal article" date="2012" name="Eukaryot. Cell">
        <title>Draft genome sequence of Wickerhamomyces ciferrii NRRL Y-1031 F-60-10.</title>
        <authorList>
            <person name="Schneider J."/>
            <person name="Andrea H."/>
            <person name="Blom J."/>
            <person name="Jaenicke S."/>
            <person name="Ruckert C."/>
            <person name="Schorsch C."/>
            <person name="Szczepanowski R."/>
            <person name="Farwick M."/>
            <person name="Goesmann A."/>
            <person name="Puhler A."/>
            <person name="Schaffer S."/>
            <person name="Tauch A."/>
            <person name="Kohler T."/>
            <person name="Brinkrolf K."/>
        </authorList>
    </citation>
    <scope>NUCLEOTIDE SEQUENCE [LARGE SCALE GENOMIC DNA]</scope>
    <source>
        <strain evidence="2">ATCC 14091 / BCRC 22168 / CBS 111 / JCM 3599 / NBRC 0793 / NRRL Y-1031 F-60-10</strain>
    </source>
</reference>
<name>K0KM22_WICCF</name>
<accession>K0KM22</accession>
<dbReference type="AlphaFoldDB" id="K0KM22"/>
<organism evidence="1 2">
    <name type="scientific">Wickerhamomyces ciferrii (strain ATCC 14091 / BCRC 22168 / CBS 111 / JCM 3599 / NBRC 0793 / NRRL Y-1031 F-60-10)</name>
    <name type="common">Yeast</name>
    <name type="synonym">Pichia ciferrii</name>
    <dbReference type="NCBI Taxonomy" id="1206466"/>
    <lineage>
        <taxon>Eukaryota</taxon>
        <taxon>Fungi</taxon>
        <taxon>Dikarya</taxon>
        <taxon>Ascomycota</taxon>
        <taxon>Saccharomycotina</taxon>
        <taxon>Saccharomycetes</taxon>
        <taxon>Phaffomycetales</taxon>
        <taxon>Wickerhamomycetaceae</taxon>
        <taxon>Wickerhamomyces</taxon>
    </lineage>
</organism>
<evidence type="ECO:0000313" key="2">
    <source>
        <dbReference type="Proteomes" id="UP000009328"/>
    </source>
</evidence>
<dbReference type="HOGENOM" id="CLU_2110823_0_0_1"/>
<dbReference type="Proteomes" id="UP000009328">
    <property type="component" value="Unassembled WGS sequence"/>
</dbReference>
<evidence type="ECO:0000313" key="1">
    <source>
        <dbReference type="EMBL" id="CCH46275.1"/>
    </source>
</evidence>